<evidence type="ECO:0000313" key="3">
    <source>
        <dbReference type="Proteomes" id="UP000282311"/>
    </source>
</evidence>
<organism evidence="2 3">
    <name type="scientific">Paenibacillus ginsengarvi</name>
    <dbReference type="NCBI Taxonomy" id="400777"/>
    <lineage>
        <taxon>Bacteria</taxon>
        <taxon>Bacillati</taxon>
        <taxon>Bacillota</taxon>
        <taxon>Bacilli</taxon>
        <taxon>Bacillales</taxon>
        <taxon>Paenibacillaceae</taxon>
        <taxon>Paenibacillus</taxon>
    </lineage>
</organism>
<dbReference type="AlphaFoldDB" id="A0A3B0BBN3"/>
<keyword evidence="3" id="KW-1185">Reference proteome</keyword>
<reference evidence="2 3" key="1">
    <citation type="journal article" date="2007" name="Int. J. Syst. Evol. Microbiol.">
        <title>Paenibacillus ginsengarvi sp. nov., isolated from soil from ginseng cultivation.</title>
        <authorList>
            <person name="Yoon M.H."/>
            <person name="Ten L.N."/>
            <person name="Im W.T."/>
        </authorList>
    </citation>
    <scope>NUCLEOTIDE SEQUENCE [LARGE SCALE GENOMIC DNA]</scope>
    <source>
        <strain evidence="2 3">KCTC 13059</strain>
    </source>
</reference>
<sequence>MYALPFRQGDKIVFIGDSITDKGRKTDPLQLGGGYVRVLHDYMWTAHPDKTLTIINEGTSGNRVTDLQRRWQLDVLDHKPDWLSVSIGINDVWRQLDAAHGEQVYPDQFEAVFRELLQTAVRETGCRLILMQPTVIKEITGSTGNELLRPYIAIVNRLANEFDAILVRTHEAFQAQLARQTGKPLTTDGVHMTTHGDMLMAVTWLDAVSQAAKPQESVCEEARESAPTFKR</sequence>
<dbReference type="SUPFAM" id="SSF52266">
    <property type="entry name" value="SGNH hydrolase"/>
    <property type="match status" value="1"/>
</dbReference>
<name>A0A3B0BBN3_9BACL</name>
<protein>
    <submittedName>
        <fullName evidence="2">Hydrolase</fullName>
    </submittedName>
</protein>
<dbReference type="InterPro" id="IPR013830">
    <property type="entry name" value="SGNH_hydro"/>
</dbReference>
<dbReference type="RefSeq" id="WP_120751051.1">
    <property type="nucleotide sequence ID" value="NZ_RBAH01000031.1"/>
</dbReference>
<accession>A0A3B0BBN3</accession>
<dbReference type="Gene3D" id="3.40.50.1110">
    <property type="entry name" value="SGNH hydrolase"/>
    <property type="match status" value="1"/>
</dbReference>
<dbReference type="PANTHER" id="PTHR30383">
    <property type="entry name" value="THIOESTERASE 1/PROTEASE 1/LYSOPHOSPHOLIPASE L1"/>
    <property type="match status" value="1"/>
</dbReference>
<dbReference type="InterPro" id="IPR051532">
    <property type="entry name" value="Ester_Hydrolysis_Enzymes"/>
</dbReference>
<feature type="domain" description="SGNH hydrolase-type esterase" evidence="1">
    <location>
        <begin position="14"/>
        <end position="196"/>
    </location>
</feature>
<dbReference type="GO" id="GO:0004622">
    <property type="term" value="F:phosphatidylcholine lysophospholipase activity"/>
    <property type="evidence" value="ECO:0007669"/>
    <property type="project" value="TreeGrafter"/>
</dbReference>
<dbReference type="Pfam" id="PF13472">
    <property type="entry name" value="Lipase_GDSL_2"/>
    <property type="match status" value="1"/>
</dbReference>
<evidence type="ECO:0000259" key="1">
    <source>
        <dbReference type="Pfam" id="PF13472"/>
    </source>
</evidence>
<comment type="caution">
    <text evidence="2">The sequence shown here is derived from an EMBL/GenBank/DDBJ whole genome shotgun (WGS) entry which is preliminary data.</text>
</comment>
<evidence type="ECO:0000313" key="2">
    <source>
        <dbReference type="EMBL" id="RKN70593.1"/>
    </source>
</evidence>
<keyword evidence="2" id="KW-0378">Hydrolase</keyword>
<dbReference type="CDD" id="cd01834">
    <property type="entry name" value="SGNH_hydrolase_like_2"/>
    <property type="match status" value="1"/>
</dbReference>
<dbReference type="Proteomes" id="UP000282311">
    <property type="component" value="Unassembled WGS sequence"/>
</dbReference>
<dbReference type="PANTHER" id="PTHR30383:SF5">
    <property type="entry name" value="SGNH HYDROLASE-TYPE ESTERASE DOMAIN-CONTAINING PROTEIN"/>
    <property type="match status" value="1"/>
</dbReference>
<dbReference type="OrthoDB" id="9794725at2"/>
<proteinExistence type="predicted"/>
<dbReference type="InterPro" id="IPR036514">
    <property type="entry name" value="SGNH_hydro_sf"/>
</dbReference>
<dbReference type="EMBL" id="RBAH01000031">
    <property type="protein sequence ID" value="RKN70593.1"/>
    <property type="molecule type" value="Genomic_DNA"/>
</dbReference>
<gene>
    <name evidence="2" type="ORF">D7M11_30455</name>
</gene>